<dbReference type="Gene3D" id="3.40.50.1820">
    <property type="entry name" value="alpha/beta hydrolase"/>
    <property type="match status" value="1"/>
</dbReference>
<evidence type="ECO:0000313" key="2">
    <source>
        <dbReference type="EMBL" id="KAF9595685.1"/>
    </source>
</evidence>
<keyword evidence="3" id="KW-1185">Reference proteome</keyword>
<name>A0A835H8L3_9MAGN</name>
<dbReference type="InterPro" id="IPR029058">
    <property type="entry name" value="AB_hydrolase_fold"/>
</dbReference>
<organism evidence="2 3">
    <name type="scientific">Coptis chinensis</name>
    <dbReference type="NCBI Taxonomy" id="261450"/>
    <lineage>
        <taxon>Eukaryota</taxon>
        <taxon>Viridiplantae</taxon>
        <taxon>Streptophyta</taxon>
        <taxon>Embryophyta</taxon>
        <taxon>Tracheophyta</taxon>
        <taxon>Spermatophyta</taxon>
        <taxon>Magnoliopsida</taxon>
        <taxon>Ranunculales</taxon>
        <taxon>Ranunculaceae</taxon>
        <taxon>Coptidoideae</taxon>
        <taxon>Coptis</taxon>
    </lineage>
</organism>
<comment type="caution">
    <text evidence="2">The sequence shown here is derived from an EMBL/GenBank/DDBJ whole genome shotgun (WGS) entry which is preliminary data.</text>
</comment>
<evidence type="ECO:0000313" key="3">
    <source>
        <dbReference type="Proteomes" id="UP000631114"/>
    </source>
</evidence>
<dbReference type="InterPro" id="IPR051044">
    <property type="entry name" value="MAG_DAG_Lipase"/>
</dbReference>
<dbReference type="EMBL" id="JADFTS010000007">
    <property type="protein sequence ID" value="KAF9595685.1"/>
    <property type="molecule type" value="Genomic_DNA"/>
</dbReference>
<dbReference type="AlphaFoldDB" id="A0A835H8L3"/>
<proteinExistence type="predicted"/>
<dbReference type="SUPFAM" id="SSF53474">
    <property type="entry name" value="alpha/beta-Hydrolases"/>
    <property type="match status" value="1"/>
</dbReference>
<evidence type="ECO:0000259" key="1">
    <source>
        <dbReference type="Pfam" id="PF12146"/>
    </source>
</evidence>
<dbReference type="PANTHER" id="PTHR11614">
    <property type="entry name" value="PHOSPHOLIPASE-RELATED"/>
    <property type="match status" value="1"/>
</dbReference>
<reference evidence="2 3" key="1">
    <citation type="submission" date="2020-10" db="EMBL/GenBank/DDBJ databases">
        <title>The Coptis chinensis genome and diversification of protoberbering-type alkaloids.</title>
        <authorList>
            <person name="Wang B."/>
            <person name="Shu S."/>
            <person name="Song C."/>
            <person name="Liu Y."/>
        </authorList>
    </citation>
    <scope>NUCLEOTIDE SEQUENCE [LARGE SCALE GENOMIC DNA]</scope>
    <source>
        <strain evidence="2">HL-2020</strain>
        <tissue evidence="2">Leaf</tissue>
    </source>
</reference>
<accession>A0A835H8L3</accession>
<dbReference type="PRINTS" id="PR00111">
    <property type="entry name" value="ABHYDROLASE"/>
</dbReference>
<dbReference type="Proteomes" id="UP000631114">
    <property type="component" value="Unassembled WGS sequence"/>
</dbReference>
<sequence length="341" mass="37480">MVHPIAEANESSLFGSLSASEFYARHSVSHSSEYTTNSNGLKLFTQWWVPLPPTKIIGTLSAVHGFKDHSSWILQLTCIHFAKAGFATCAIDYQGHGYSEGLRGHIPDINVVVNDCIDFFDSFRSKYPDSLPSFLYGESLGGAIALLIHLNGGTNVKPWSGLVLHGAMCKISQKFKPPWPLEHLSGLAAWLIPTWQVVPTGPILQFSYKEEWKKKLVLASTKLVWGRPRAATAYEFLRVSEGLPKRFEEVVAPILIVHGGDDSVCDPSGVQELYERAGSKDKTLRVYPGLLHVLAGESEEKVEMVFGDIMKWLQERAATTLDDGAAVTVAPLCASELKGLN</sequence>
<protein>
    <recommendedName>
        <fullName evidence="1">Serine aminopeptidase S33 domain-containing protein</fullName>
    </recommendedName>
</protein>
<feature type="domain" description="Serine aminopeptidase S33" evidence="1">
    <location>
        <begin position="58"/>
        <end position="299"/>
    </location>
</feature>
<dbReference type="InterPro" id="IPR000073">
    <property type="entry name" value="AB_hydrolase_1"/>
</dbReference>
<gene>
    <name evidence="2" type="ORF">IFM89_002589</name>
</gene>
<dbReference type="InterPro" id="IPR022742">
    <property type="entry name" value="Hydrolase_4"/>
</dbReference>
<dbReference type="OrthoDB" id="2498029at2759"/>
<dbReference type="Pfam" id="PF12146">
    <property type="entry name" value="Hydrolase_4"/>
    <property type="match status" value="1"/>
</dbReference>